<dbReference type="GO" id="GO:0005829">
    <property type="term" value="C:cytosol"/>
    <property type="evidence" value="ECO:0007669"/>
    <property type="project" value="TreeGrafter"/>
</dbReference>
<protein>
    <submittedName>
        <fullName evidence="6">LysR family transcriptional regulator</fullName>
    </submittedName>
</protein>
<dbReference type="SUPFAM" id="SSF46785">
    <property type="entry name" value="Winged helix' DNA-binding domain"/>
    <property type="match status" value="1"/>
</dbReference>
<comment type="similarity">
    <text evidence="1">Belongs to the LysR transcriptional regulatory family.</text>
</comment>
<keyword evidence="7" id="KW-1185">Reference proteome</keyword>
<evidence type="ECO:0000259" key="5">
    <source>
        <dbReference type="PROSITE" id="PS50931"/>
    </source>
</evidence>
<dbReference type="GO" id="GO:0003677">
    <property type="term" value="F:DNA binding"/>
    <property type="evidence" value="ECO:0007669"/>
    <property type="project" value="UniProtKB-KW"/>
</dbReference>
<dbReference type="Gene3D" id="3.40.190.290">
    <property type="match status" value="1"/>
</dbReference>
<evidence type="ECO:0000256" key="4">
    <source>
        <dbReference type="ARBA" id="ARBA00023163"/>
    </source>
</evidence>
<dbReference type="Gene3D" id="1.10.10.10">
    <property type="entry name" value="Winged helix-like DNA-binding domain superfamily/Winged helix DNA-binding domain"/>
    <property type="match status" value="1"/>
</dbReference>
<dbReference type="PROSITE" id="PS50931">
    <property type="entry name" value="HTH_LYSR"/>
    <property type="match status" value="1"/>
</dbReference>
<dbReference type="InterPro" id="IPR005119">
    <property type="entry name" value="LysR_subst-bd"/>
</dbReference>
<dbReference type="FunFam" id="1.10.10.10:FF:000001">
    <property type="entry name" value="LysR family transcriptional regulator"/>
    <property type="match status" value="1"/>
</dbReference>
<dbReference type="PANTHER" id="PTHR30419">
    <property type="entry name" value="HTH-TYPE TRANSCRIPTIONAL REGULATOR YBHD"/>
    <property type="match status" value="1"/>
</dbReference>
<evidence type="ECO:0000256" key="2">
    <source>
        <dbReference type="ARBA" id="ARBA00023015"/>
    </source>
</evidence>
<dbReference type="EMBL" id="BORQ01000004">
    <property type="protein sequence ID" value="GIO32259.1"/>
    <property type="molecule type" value="Genomic_DNA"/>
</dbReference>
<evidence type="ECO:0000313" key="7">
    <source>
        <dbReference type="Proteomes" id="UP000679779"/>
    </source>
</evidence>
<dbReference type="SUPFAM" id="SSF53850">
    <property type="entry name" value="Periplasmic binding protein-like II"/>
    <property type="match status" value="1"/>
</dbReference>
<gene>
    <name evidence="6" type="ORF">J2TS6_34000</name>
</gene>
<accession>A0A920CCV2</accession>
<evidence type="ECO:0000256" key="3">
    <source>
        <dbReference type="ARBA" id="ARBA00023125"/>
    </source>
</evidence>
<dbReference type="Proteomes" id="UP000679779">
    <property type="component" value="Unassembled WGS sequence"/>
</dbReference>
<keyword evidence="4" id="KW-0804">Transcription</keyword>
<dbReference type="InterPro" id="IPR000847">
    <property type="entry name" value="LysR_HTH_N"/>
</dbReference>
<evidence type="ECO:0000256" key="1">
    <source>
        <dbReference type="ARBA" id="ARBA00009437"/>
    </source>
</evidence>
<evidence type="ECO:0000313" key="6">
    <source>
        <dbReference type="EMBL" id="GIO32259.1"/>
    </source>
</evidence>
<dbReference type="RefSeq" id="WP_212957974.1">
    <property type="nucleotide sequence ID" value="NZ_BORQ01000004.1"/>
</dbReference>
<keyword evidence="3" id="KW-0238">DNA-binding</keyword>
<dbReference type="InterPro" id="IPR036388">
    <property type="entry name" value="WH-like_DNA-bd_sf"/>
</dbReference>
<name>A0A920CCV2_9BACL</name>
<keyword evidence="2" id="KW-0805">Transcription regulation</keyword>
<feature type="domain" description="HTH lysR-type" evidence="5">
    <location>
        <begin position="1"/>
        <end position="58"/>
    </location>
</feature>
<dbReference type="InterPro" id="IPR050950">
    <property type="entry name" value="HTH-type_LysR_regulators"/>
</dbReference>
<reference evidence="6" key="1">
    <citation type="submission" date="2021-03" db="EMBL/GenBank/DDBJ databases">
        <title>Antimicrobial resistance genes in bacteria isolated from Japanese honey, and their potential for conferring macrolide and lincosamide resistance in the American foulbrood pathogen Paenibacillus larvae.</title>
        <authorList>
            <person name="Okamoto M."/>
            <person name="Kumagai M."/>
            <person name="Kanamori H."/>
            <person name="Takamatsu D."/>
        </authorList>
    </citation>
    <scope>NUCLEOTIDE SEQUENCE</scope>
    <source>
        <strain evidence="6">J2TS6</strain>
    </source>
</reference>
<dbReference type="Pfam" id="PF03466">
    <property type="entry name" value="LysR_substrate"/>
    <property type="match status" value="1"/>
</dbReference>
<sequence length="299" mass="34024">MDLKKLIYFVTIVEEGQITRAANRLHMGQPPLSMQLKGLEDELGVILIERNNKKFELTPAGQTFYKRAKEVLNSIDGMVTEVKEQQDGKRGKLSIGTVMSCVPYLPPLLKIFKEKYPLISFQLWEEDSRRIEELLQNKDIELGIVRLPLQSKEMTEMRNLSIHPIQSEPLVALQPSNGTFFKGKTISIKELENQPLLVLHGQGDYNVFHRFVETCNSFGFNPKIICESPDVTTLMTLADSGLGIAIVPKIALQIKMHNNLTFAEIIPNINSETALIWIEHRYLSKAAQNFKDILIKHLK</sequence>
<organism evidence="6 7">
    <name type="scientific">Paenibacillus albilobatus</name>
    <dbReference type="NCBI Taxonomy" id="2716884"/>
    <lineage>
        <taxon>Bacteria</taxon>
        <taxon>Bacillati</taxon>
        <taxon>Bacillota</taxon>
        <taxon>Bacilli</taxon>
        <taxon>Bacillales</taxon>
        <taxon>Paenibacillaceae</taxon>
        <taxon>Paenibacillus</taxon>
    </lineage>
</organism>
<dbReference type="PANTHER" id="PTHR30419:SF28">
    <property type="entry name" value="HTH-TYPE TRANSCRIPTIONAL REGULATOR BSDA"/>
    <property type="match status" value="1"/>
</dbReference>
<dbReference type="InterPro" id="IPR036390">
    <property type="entry name" value="WH_DNA-bd_sf"/>
</dbReference>
<comment type="caution">
    <text evidence="6">The sequence shown here is derived from an EMBL/GenBank/DDBJ whole genome shotgun (WGS) entry which is preliminary data.</text>
</comment>
<dbReference type="GO" id="GO:0003700">
    <property type="term" value="F:DNA-binding transcription factor activity"/>
    <property type="evidence" value="ECO:0007669"/>
    <property type="project" value="InterPro"/>
</dbReference>
<dbReference type="PRINTS" id="PR00039">
    <property type="entry name" value="HTHLYSR"/>
</dbReference>
<proteinExistence type="inferred from homology"/>
<dbReference type="AlphaFoldDB" id="A0A920CCV2"/>
<dbReference type="CDD" id="cd05466">
    <property type="entry name" value="PBP2_LTTR_substrate"/>
    <property type="match status" value="1"/>
</dbReference>
<dbReference type="Pfam" id="PF00126">
    <property type="entry name" value="HTH_1"/>
    <property type="match status" value="1"/>
</dbReference>